<gene>
    <name evidence="3" type="ORF">EJ05DRAFT_200548</name>
</gene>
<dbReference type="Proteomes" id="UP000799437">
    <property type="component" value="Unassembled WGS sequence"/>
</dbReference>
<dbReference type="InterPro" id="IPR004843">
    <property type="entry name" value="Calcineurin-like_PHP"/>
</dbReference>
<proteinExistence type="predicted"/>
<evidence type="ECO:0000256" key="1">
    <source>
        <dbReference type="SAM" id="MobiDB-lite"/>
    </source>
</evidence>
<name>A0A6A6WIQ5_9PEZI</name>
<evidence type="ECO:0000259" key="2">
    <source>
        <dbReference type="Pfam" id="PF00149"/>
    </source>
</evidence>
<dbReference type="EMBL" id="ML996566">
    <property type="protein sequence ID" value="KAF2762199.1"/>
    <property type="molecule type" value="Genomic_DNA"/>
</dbReference>
<feature type="region of interest" description="Disordered" evidence="1">
    <location>
        <begin position="298"/>
        <end position="318"/>
    </location>
</feature>
<protein>
    <submittedName>
        <fullName evidence="3">Metallo-dependent phosphatase</fullName>
    </submittedName>
</protein>
<feature type="compositionally biased region" description="Basic and acidic residues" evidence="1">
    <location>
        <begin position="303"/>
        <end position="318"/>
    </location>
</feature>
<dbReference type="GeneID" id="54480793"/>
<dbReference type="RefSeq" id="XP_033604650.1">
    <property type="nucleotide sequence ID" value="XM_033739739.1"/>
</dbReference>
<evidence type="ECO:0000313" key="3">
    <source>
        <dbReference type="EMBL" id="KAF2762199.1"/>
    </source>
</evidence>
<evidence type="ECO:0000313" key="4">
    <source>
        <dbReference type="Proteomes" id="UP000799437"/>
    </source>
</evidence>
<dbReference type="InterPro" id="IPR029052">
    <property type="entry name" value="Metallo-depent_PP-like"/>
</dbReference>
<keyword evidence="4" id="KW-1185">Reference proteome</keyword>
<dbReference type="GO" id="GO:0016787">
    <property type="term" value="F:hydrolase activity"/>
    <property type="evidence" value="ECO:0007669"/>
    <property type="project" value="InterPro"/>
</dbReference>
<dbReference type="OrthoDB" id="630188at2759"/>
<dbReference type="Gene3D" id="3.60.21.10">
    <property type="match status" value="1"/>
</dbReference>
<accession>A0A6A6WIQ5</accession>
<sequence>MTSSTVKTRILIISDTHTASLGDASSPYPFKYPLPRADILLHCGDLTIRGELEEYKTTIDMLNQCDAELKLVIAGNHDVSLDDKYRGPNGIRYKMLSDDNMQYTHRWWNHTVESAKAMWTCDETQKKGIRYLDEGLYRFNLSNGANFTIYASPYQPVFCDWAFDYQRGEDRWNPAALSSPGATSIVEHPIPSWPEVDILMTHGPPRGHRDMTFQRTHAGCPHLLRAAARARPRLFCCGHIHEGSGAERITWDVEKVNAELTAGSGLEEATEDAEDFVQKSTRVGERRVGSKQDLQFVDVSGEAQRDDRNGGPLSRERGEDTLLVNASIMNLMYRPAQAPWIVDLELPRSAREEHDS</sequence>
<dbReference type="AlphaFoldDB" id="A0A6A6WIQ5"/>
<reference evidence="3" key="1">
    <citation type="journal article" date="2020" name="Stud. Mycol.">
        <title>101 Dothideomycetes genomes: a test case for predicting lifestyles and emergence of pathogens.</title>
        <authorList>
            <person name="Haridas S."/>
            <person name="Albert R."/>
            <person name="Binder M."/>
            <person name="Bloem J."/>
            <person name="Labutti K."/>
            <person name="Salamov A."/>
            <person name="Andreopoulos B."/>
            <person name="Baker S."/>
            <person name="Barry K."/>
            <person name="Bills G."/>
            <person name="Bluhm B."/>
            <person name="Cannon C."/>
            <person name="Castanera R."/>
            <person name="Culley D."/>
            <person name="Daum C."/>
            <person name="Ezra D."/>
            <person name="Gonzalez J."/>
            <person name="Henrissat B."/>
            <person name="Kuo A."/>
            <person name="Liang C."/>
            <person name="Lipzen A."/>
            <person name="Lutzoni F."/>
            <person name="Magnuson J."/>
            <person name="Mondo S."/>
            <person name="Nolan M."/>
            <person name="Ohm R."/>
            <person name="Pangilinan J."/>
            <person name="Park H.-J."/>
            <person name="Ramirez L."/>
            <person name="Alfaro M."/>
            <person name="Sun H."/>
            <person name="Tritt A."/>
            <person name="Yoshinaga Y."/>
            <person name="Zwiers L.-H."/>
            <person name="Turgeon B."/>
            <person name="Goodwin S."/>
            <person name="Spatafora J."/>
            <person name="Crous P."/>
            <person name="Grigoriev I."/>
        </authorList>
    </citation>
    <scope>NUCLEOTIDE SEQUENCE</scope>
    <source>
        <strain evidence="3">CBS 121739</strain>
    </source>
</reference>
<dbReference type="Pfam" id="PF00149">
    <property type="entry name" value="Metallophos"/>
    <property type="match status" value="1"/>
</dbReference>
<dbReference type="SUPFAM" id="SSF56300">
    <property type="entry name" value="Metallo-dependent phosphatases"/>
    <property type="match status" value="1"/>
</dbReference>
<feature type="domain" description="Calcineurin-like phosphoesterase" evidence="2">
    <location>
        <begin position="9"/>
        <end position="242"/>
    </location>
</feature>
<dbReference type="PANTHER" id="PTHR12905:SF0">
    <property type="entry name" value="CALCINEURIN-LIKE PHOSPHOESTERASE DOMAIN-CONTAINING PROTEIN"/>
    <property type="match status" value="1"/>
</dbReference>
<dbReference type="InterPro" id="IPR051693">
    <property type="entry name" value="UPF0046_metallophosphoest"/>
</dbReference>
<dbReference type="PANTHER" id="PTHR12905">
    <property type="entry name" value="METALLOPHOSPHOESTERASE"/>
    <property type="match status" value="1"/>
</dbReference>
<organism evidence="3 4">
    <name type="scientific">Pseudovirgaria hyperparasitica</name>
    <dbReference type="NCBI Taxonomy" id="470096"/>
    <lineage>
        <taxon>Eukaryota</taxon>
        <taxon>Fungi</taxon>
        <taxon>Dikarya</taxon>
        <taxon>Ascomycota</taxon>
        <taxon>Pezizomycotina</taxon>
        <taxon>Dothideomycetes</taxon>
        <taxon>Dothideomycetes incertae sedis</taxon>
        <taxon>Acrospermales</taxon>
        <taxon>Acrospermaceae</taxon>
        <taxon>Pseudovirgaria</taxon>
    </lineage>
</organism>